<dbReference type="InterPro" id="IPR002818">
    <property type="entry name" value="DJ-1/PfpI"/>
</dbReference>
<accession>A0A2N9EK95</accession>
<protein>
    <recommendedName>
        <fullName evidence="2">DJ-1/PfpI domain-containing protein</fullName>
    </recommendedName>
</protein>
<gene>
    <name evidence="3" type="ORF">FSB_LOCUS2942</name>
</gene>
<proteinExistence type="predicted"/>
<evidence type="ECO:0000259" key="2">
    <source>
        <dbReference type="Pfam" id="PF01965"/>
    </source>
</evidence>
<dbReference type="InterPro" id="IPR050325">
    <property type="entry name" value="Prot/Nucl_acid_deglycase"/>
</dbReference>
<dbReference type="GO" id="GO:0005737">
    <property type="term" value="C:cytoplasm"/>
    <property type="evidence" value="ECO:0007669"/>
    <property type="project" value="TreeGrafter"/>
</dbReference>
<keyword evidence="1" id="KW-0732">Signal</keyword>
<name>A0A2N9EK95_FAGSY</name>
<dbReference type="PANTHER" id="PTHR48094:SF12">
    <property type="entry name" value="PARKINSON DISEASE PROTEIN 7 HOMOLOG"/>
    <property type="match status" value="1"/>
</dbReference>
<reference evidence="3" key="1">
    <citation type="submission" date="2018-02" db="EMBL/GenBank/DDBJ databases">
        <authorList>
            <person name="Cohen D.B."/>
            <person name="Kent A.D."/>
        </authorList>
    </citation>
    <scope>NUCLEOTIDE SEQUENCE</scope>
</reference>
<evidence type="ECO:0000256" key="1">
    <source>
        <dbReference type="SAM" id="SignalP"/>
    </source>
</evidence>
<dbReference type="SUPFAM" id="SSF52317">
    <property type="entry name" value="Class I glutamine amidotransferase-like"/>
    <property type="match status" value="1"/>
</dbReference>
<feature type="domain" description="DJ-1/PfpI" evidence="2">
    <location>
        <begin position="49"/>
        <end position="131"/>
    </location>
</feature>
<dbReference type="Gene3D" id="3.40.50.880">
    <property type="match status" value="1"/>
</dbReference>
<dbReference type="PANTHER" id="PTHR48094">
    <property type="entry name" value="PROTEIN/NUCLEIC ACID DEGLYCASE DJ-1-RELATED"/>
    <property type="match status" value="1"/>
</dbReference>
<evidence type="ECO:0000313" key="3">
    <source>
        <dbReference type="EMBL" id="SPC75060.1"/>
    </source>
</evidence>
<organism evidence="3">
    <name type="scientific">Fagus sylvatica</name>
    <name type="common">Beechnut</name>
    <dbReference type="NCBI Taxonomy" id="28930"/>
    <lineage>
        <taxon>Eukaryota</taxon>
        <taxon>Viridiplantae</taxon>
        <taxon>Streptophyta</taxon>
        <taxon>Embryophyta</taxon>
        <taxon>Tracheophyta</taxon>
        <taxon>Spermatophyta</taxon>
        <taxon>Magnoliopsida</taxon>
        <taxon>eudicotyledons</taxon>
        <taxon>Gunneridae</taxon>
        <taxon>Pentapetalae</taxon>
        <taxon>rosids</taxon>
        <taxon>fabids</taxon>
        <taxon>Fagales</taxon>
        <taxon>Fagaceae</taxon>
        <taxon>Fagus</taxon>
    </lineage>
</organism>
<dbReference type="InterPro" id="IPR029062">
    <property type="entry name" value="Class_I_gatase-like"/>
</dbReference>
<dbReference type="Pfam" id="PF01965">
    <property type="entry name" value="DJ-1_PfpI"/>
    <property type="match status" value="1"/>
</dbReference>
<feature type="signal peptide" evidence="1">
    <location>
        <begin position="1"/>
        <end position="21"/>
    </location>
</feature>
<dbReference type="GO" id="GO:1903189">
    <property type="term" value="P:glyoxal metabolic process"/>
    <property type="evidence" value="ECO:0007669"/>
    <property type="project" value="TreeGrafter"/>
</dbReference>
<sequence>MIELNPVRWAFVMLIIPCANGSFLESENCDAYNPLCQWVDICGVAAFLDYKKLVNLLRQQRKDDKPYGAIGESPGFVLPWHTRGKKATVSPLWCELLGDDSEAEYGTVVDGKLITSQGPGTTIEFANAIVERLIGLEFSVAILRELSGNTDAIS</sequence>
<feature type="chain" id="PRO_5014770344" description="DJ-1/PfpI domain-containing protein" evidence="1">
    <location>
        <begin position="22"/>
        <end position="154"/>
    </location>
</feature>
<dbReference type="AlphaFoldDB" id="A0A2N9EK95"/>
<dbReference type="EMBL" id="OIVN01000142">
    <property type="protein sequence ID" value="SPC75060.1"/>
    <property type="molecule type" value="Genomic_DNA"/>
</dbReference>